<accession>A0A9P8VY53</accession>
<gene>
    <name evidence="2" type="ORF">B0T10DRAFT_540140</name>
</gene>
<proteinExistence type="predicted"/>
<feature type="region of interest" description="Disordered" evidence="1">
    <location>
        <begin position="1"/>
        <end position="23"/>
    </location>
</feature>
<dbReference type="PANTHER" id="PTHR34414">
    <property type="entry name" value="HET DOMAIN-CONTAINING PROTEIN-RELATED"/>
    <property type="match status" value="1"/>
</dbReference>
<sequence length="243" mass="28089">MDNITRPLVPPFSKNNALQTMTPTNLPKKKTQEYLRTELRTTKLDKLYPYLWLAGLPRPARPLHRQRLLLRTIYLTEAPDEHLLWHDTCIFIKPVPECLLDFDFWQEHVCSDDALHKSACGLLLSYSWLVCHKSDLRVACETGLLPANISWEAWNKFIIDVSEHIDSRTLRQVGRRYRYGELRLSRLNSLYRFGAAGFSLHNAVYGFMSGSAGWPWLQKGSVTTLGPNTFRMVSLYSLSLLSY</sequence>
<organism evidence="2 3">
    <name type="scientific">Thelonectria olida</name>
    <dbReference type="NCBI Taxonomy" id="1576542"/>
    <lineage>
        <taxon>Eukaryota</taxon>
        <taxon>Fungi</taxon>
        <taxon>Dikarya</taxon>
        <taxon>Ascomycota</taxon>
        <taxon>Pezizomycotina</taxon>
        <taxon>Sordariomycetes</taxon>
        <taxon>Hypocreomycetidae</taxon>
        <taxon>Hypocreales</taxon>
        <taxon>Nectriaceae</taxon>
        <taxon>Thelonectria</taxon>
    </lineage>
</organism>
<feature type="compositionally biased region" description="Polar residues" evidence="1">
    <location>
        <begin position="13"/>
        <end position="23"/>
    </location>
</feature>
<dbReference type="InterPro" id="IPR046536">
    <property type="entry name" value="DUF6601"/>
</dbReference>
<keyword evidence="3" id="KW-1185">Reference proteome</keyword>
<dbReference type="Proteomes" id="UP000777438">
    <property type="component" value="Unassembled WGS sequence"/>
</dbReference>
<dbReference type="PANTHER" id="PTHR34414:SF1">
    <property type="entry name" value="SUBTILISIN-LIKE SERINE PROTEASE"/>
    <property type="match status" value="1"/>
</dbReference>
<protein>
    <submittedName>
        <fullName evidence="2">Uncharacterized protein</fullName>
    </submittedName>
</protein>
<dbReference type="Pfam" id="PF20246">
    <property type="entry name" value="DUF6601"/>
    <property type="match status" value="1"/>
</dbReference>
<name>A0A9P8VY53_9HYPO</name>
<reference evidence="2 3" key="1">
    <citation type="journal article" date="2021" name="Nat. Commun.">
        <title>Genetic determinants of endophytism in the Arabidopsis root mycobiome.</title>
        <authorList>
            <person name="Mesny F."/>
            <person name="Miyauchi S."/>
            <person name="Thiergart T."/>
            <person name="Pickel B."/>
            <person name="Atanasova L."/>
            <person name="Karlsson M."/>
            <person name="Huettel B."/>
            <person name="Barry K.W."/>
            <person name="Haridas S."/>
            <person name="Chen C."/>
            <person name="Bauer D."/>
            <person name="Andreopoulos W."/>
            <person name="Pangilinan J."/>
            <person name="LaButti K."/>
            <person name="Riley R."/>
            <person name="Lipzen A."/>
            <person name="Clum A."/>
            <person name="Drula E."/>
            <person name="Henrissat B."/>
            <person name="Kohler A."/>
            <person name="Grigoriev I.V."/>
            <person name="Martin F.M."/>
            <person name="Hacquard S."/>
        </authorList>
    </citation>
    <scope>NUCLEOTIDE SEQUENCE [LARGE SCALE GENOMIC DNA]</scope>
    <source>
        <strain evidence="2 3">MPI-CAGE-CH-0241</strain>
    </source>
</reference>
<dbReference type="OrthoDB" id="5086500at2759"/>
<dbReference type="AlphaFoldDB" id="A0A9P8VY53"/>
<evidence type="ECO:0000313" key="3">
    <source>
        <dbReference type="Proteomes" id="UP000777438"/>
    </source>
</evidence>
<comment type="caution">
    <text evidence="2">The sequence shown here is derived from an EMBL/GenBank/DDBJ whole genome shotgun (WGS) entry which is preliminary data.</text>
</comment>
<evidence type="ECO:0000256" key="1">
    <source>
        <dbReference type="SAM" id="MobiDB-lite"/>
    </source>
</evidence>
<evidence type="ECO:0000313" key="2">
    <source>
        <dbReference type="EMBL" id="KAH6883572.1"/>
    </source>
</evidence>
<dbReference type="EMBL" id="JAGPYM010000023">
    <property type="protein sequence ID" value="KAH6883572.1"/>
    <property type="molecule type" value="Genomic_DNA"/>
</dbReference>